<dbReference type="AlphaFoldDB" id="A0A7G9YPD0"/>
<protein>
    <recommendedName>
        <fullName evidence="1">Outer membrane cytochrome MtrC/MtrF-like domain-containing protein</fullName>
    </recommendedName>
</protein>
<dbReference type="EMBL" id="MT631398">
    <property type="protein sequence ID" value="QNO49864.1"/>
    <property type="molecule type" value="Genomic_DNA"/>
</dbReference>
<gene>
    <name evidence="2" type="ORF">HMIKAMFF_00024</name>
</gene>
<dbReference type="InterPro" id="IPR054337">
    <property type="entry name" value="Mtrc-MtrF-like_dom_II/IV"/>
</dbReference>
<feature type="domain" description="Outer membrane cytochrome MtrC/MtrF-like" evidence="1">
    <location>
        <begin position="45"/>
        <end position="194"/>
    </location>
</feature>
<sequence>MKGKNMILLSIAVLAIGLFVLPQTLAMFTGPHAWFSASTPSAEYDLCEKCHVNEVAEWNQNQASGGAHSGYVAEYGEGCFCHQINTTRLAAYGLTDANFNVSEFNFTIWSEMDTLNDSGNWAWRPTTTPHAAVIIDCVDCHWNESQQISNKTSAHHAFWNQTKNTTNTDSNTACMACHTHTPLNITWVRSEGINIVANHADTTSKPYEAWGINATINETFDYNTTTYP</sequence>
<proteinExistence type="predicted"/>
<dbReference type="SUPFAM" id="SSF48695">
    <property type="entry name" value="Multiheme cytochromes"/>
    <property type="match status" value="1"/>
</dbReference>
<dbReference type="InterPro" id="IPR036280">
    <property type="entry name" value="Multihaem_cyt_sf"/>
</dbReference>
<evidence type="ECO:0000313" key="2">
    <source>
        <dbReference type="EMBL" id="QNO49864.1"/>
    </source>
</evidence>
<organism evidence="2">
    <name type="scientific">Candidatus Methanogaster sp. ANME-2c ERB4</name>
    <dbReference type="NCBI Taxonomy" id="2759911"/>
    <lineage>
        <taxon>Archaea</taxon>
        <taxon>Methanobacteriati</taxon>
        <taxon>Methanobacteriota</taxon>
        <taxon>Stenosarchaea group</taxon>
        <taxon>Methanomicrobia</taxon>
        <taxon>Methanosarcinales</taxon>
        <taxon>ANME-2 cluster</taxon>
        <taxon>Candidatus Methanogasteraceae</taxon>
        <taxon>Candidatus Methanogaster</taxon>
    </lineage>
</organism>
<evidence type="ECO:0000259" key="1">
    <source>
        <dbReference type="Pfam" id="PF22113"/>
    </source>
</evidence>
<dbReference type="Pfam" id="PF22113">
    <property type="entry name" value="Mtrc-MtrF_II-IV_dom"/>
    <property type="match status" value="1"/>
</dbReference>
<name>A0A7G9YPD0_9EURY</name>
<accession>A0A7G9YPD0</accession>
<reference evidence="2" key="1">
    <citation type="submission" date="2020-06" db="EMBL/GenBank/DDBJ databases">
        <title>Unique genomic features of the anaerobic methanotrophic archaea.</title>
        <authorList>
            <person name="Chadwick G.L."/>
            <person name="Skennerton C.T."/>
            <person name="Laso-Perez R."/>
            <person name="Leu A.O."/>
            <person name="Speth D.R."/>
            <person name="Yu H."/>
            <person name="Morgan-Lang C."/>
            <person name="Hatzenpichler R."/>
            <person name="Goudeau D."/>
            <person name="Malmstrom R."/>
            <person name="Brazelton W.J."/>
            <person name="Woyke T."/>
            <person name="Hallam S.J."/>
            <person name="Tyson G.W."/>
            <person name="Wegener G."/>
            <person name="Boetius A."/>
            <person name="Orphan V."/>
        </authorList>
    </citation>
    <scope>NUCLEOTIDE SEQUENCE</scope>
</reference>